<dbReference type="InterPro" id="IPR016032">
    <property type="entry name" value="Sig_transdc_resp-reg_C-effctor"/>
</dbReference>
<dbReference type="PROSITE" id="PS50043">
    <property type="entry name" value="HTH_LUXR_2"/>
    <property type="match status" value="1"/>
</dbReference>
<accession>A0ABT3B676</accession>
<organism evidence="5 6">
    <name type="scientific">Plectonema radiosum NIES-515</name>
    <dbReference type="NCBI Taxonomy" id="2986073"/>
    <lineage>
        <taxon>Bacteria</taxon>
        <taxon>Bacillati</taxon>
        <taxon>Cyanobacteriota</taxon>
        <taxon>Cyanophyceae</taxon>
        <taxon>Oscillatoriophycideae</taxon>
        <taxon>Oscillatoriales</taxon>
        <taxon>Microcoleaceae</taxon>
        <taxon>Plectonema</taxon>
    </lineage>
</organism>
<evidence type="ECO:0000313" key="6">
    <source>
        <dbReference type="Proteomes" id="UP001526143"/>
    </source>
</evidence>
<dbReference type="PANTHER" id="PTHR44688">
    <property type="entry name" value="DNA-BINDING TRANSCRIPTIONAL ACTIVATOR DEVR_DOSR"/>
    <property type="match status" value="1"/>
</dbReference>
<dbReference type="Proteomes" id="UP001526143">
    <property type="component" value="Unassembled WGS sequence"/>
</dbReference>
<gene>
    <name evidence="5" type="ORF">OGM63_23540</name>
</gene>
<dbReference type="PROSITE" id="PS00622">
    <property type="entry name" value="HTH_LUXR_1"/>
    <property type="match status" value="1"/>
</dbReference>
<reference evidence="5 6" key="1">
    <citation type="submission" date="2022-10" db="EMBL/GenBank/DDBJ databases">
        <title>Identification of biosynthetic pathway for the production of the potent trypsin inhibitor radiosumin.</title>
        <authorList>
            <person name="Fewer D.P."/>
            <person name="Delbaje E."/>
            <person name="Ouyang X."/>
            <person name="Agostino P.D."/>
            <person name="Wahlsten M."/>
            <person name="Jokela J."/>
            <person name="Permi P."/>
            <person name="Haapaniemi E."/>
            <person name="Koistinen H."/>
        </authorList>
    </citation>
    <scope>NUCLEOTIDE SEQUENCE [LARGE SCALE GENOMIC DNA]</scope>
    <source>
        <strain evidence="5 6">NIES-515</strain>
    </source>
</reference>
<dbReference type="InterPro" id="IPR036388">
    <property type="entry name" value="WH-like_DNA-bd_sf"/>
</dbReference>
<dbReference type="InterPro" id="IPR000792">
    <property type="entry name" value="Tscrpt_reg_LuxR_C"/>
</dbReference>
<keyword evidence="2" id="KW-0238">DNA-binding</keyword>
<dbReference type="SMART" id="SM00421">
    <property type="entry name" value="HTH_LUXR"/>
    <property type="match status" value="1"/>
</dbReference>
<dbReference type="EMBL" id="JAOWRF010000335">
    <property type="protein sequence ID" value="MCV3216450.1"/>
    <property type="molecule type" value="Genomic_DNA"/>
</dbReference>
<dbReference type="SMART" id="SM00065">
    <property type="entry name" value="GAF"/>
    <property type="match status" value="1"/>
</dbReference>
<dbReference type="SUPFAM" id="SSF46894">
    <property type="entry name" value="C-terminal effector domain of the bipartite response regulators"/>
    <property type="match status" value="1"/>
</dbReference>
<dbReference type="Pfam" id="PF00196">
    <property type="entry name" value="GerE"/>
    <property type="match status" value="1"/>
</dbReference>
<proteinExistence type="predicted"/>
<evidence type="ECO:0000313" key="5">
    <source>
        <dbReference type="EMBL" id="MCV3216450.1"/>
    </source>
</evidence>
<dbReference type="SUPFAM" id="SSF55781">
    <property type="entry name" value="GAF domain-like"/>
    <property type="match status" value="1"/>
</dbReference>
<evidence type="ECO:0000256" key="3">
    <source>
        <dbReference type="ARBA" id="ARBA00023163"/>
    </source>
</evidence>
<feature type="domain" description="HTH luxR-type" evidence="4">
    <location>
        <begin position="158"/>
        <end position="223"/>
    </location>
</feature>
<evidence type="ECO:0000256" key="2">
    <source>
        <dbReference type="ARBA" id="ARBA00023125"/>
    </source>
</evidence>
<dbReference type="Gene3D" id="1.10.10.10">
    <property type="entry name" value="Winged helix-like DNA-binding domain superfamily/Winged helix DNA-binding domain"/>
    <property type="match status" value="1"/>
</dbReference>
<keyword evidence="3" id="KW-0804">Transcription</keyword>
<dbReference type="PRINTS" id="PR00038">
    <property type="entry name" value="HTHLUXR"/>
</dbReference>
<dbReference type="PANTHER" id="PTHR44688:SF16">
    <property type="entry name" value="DNA-BINDING TRANSCRIPTIONAL ACTIVATOR DEVR_DOSR"/>
    <property type="match status" value="1"/>
</dbReference>
<protein>
    <submittedName>
        <fullName evidence="5">LuxR C-terminal-related transcriptional regulator</fullName>
    </submittedName>
</protein>
<dbReference type="InterPro" id="IPR003018">
    <property type="entry name" value="GAF"/>
</dbReference>
<comment type="caution">
    <text evidence="5">The sequence shown here is derived from an EMBL/GenBank/DDBJ whole genome shotgun (WGS) entry which is preliminary data.</text>
</comment>
<keyword evidence="6" id="KW-1185">Reference proteome</keyword>
<dbReference type="CDD" id="cd06170">
    <property type="entry name" value="LuxR_C_like"/>
    <property type="match status" value="1"/>
</dbReference>
<evidence type="ECO:0000259" key="4">
    <source>
        <dbReference type="PROSITE" id="PS50043"/>
    </source>
</evidence>
<name>A0ABT3B676_9CYAN</name>
<evidence type="ECO:0000256" key="1">
    <source>
        <dbReference type="ARBA" id="ARBA00023015"/>
    </source>
</evidence>
<keyword evidence="1" id="KW-0805">Transcription regulation</keyword>
<sequence>MTNSLQSLFEAIADASNEQELRLHVMVQISDYFVAQRRKLFLFHELPPTETNIQGMMKLALSVEHNPVLRYIVEHHAPVHEELLLPSGIWKTICSRFDHGHVMAGPIVSNGRLVGAVGFTRVRGSSAFNVQNVADLSALCLHLSTKLATLWSQPTELNSLAINRLTQREIQIAELVAQGLTNAEIGTALWITENSVKQALKRIFRKIEVSSRAELVARLFSNTKLSQSK</sequence>